<keyword evidence="4" id="KW-1185">Reference proteome</keyword>
<evidence type="ECO:0000313" key="4">
    <source>
        <dbReference type="Proteomes" id="UP000657385"/>
    </source>
</evidence>
<organism evidence="3 4">
    <name type="scientific">Streptacidiphilus fuscans</name>
    <dbReference type="NCBI Taxonomy" id="2789292"/>
    <lineage>
        <taxon>Bacteria</taxon>
        <taxon>Bacillati</taxon>
        <taxon>Actinomycetota</taxon>
        <taxon>Actinomycetes</taxon>
        <taxon>Kitasatosporales</taxon>
        <taxon>Streptomycetaceae</taxon>
        <taxon>Streptacidiphilus</taxon>
    </lineage>
</organism>
<evidence type="ECO:0000256" key="1">
    <source>
        <dbReference type="SAM" id="MobiDB-lite"/>
    </source>
</evidence>
<dbReference type="InterPro" id="IPR000421">
    <property type="entry name" value="FA58C"/>
</dbReference>
<feature type="region of interest" description="Disordered" evidence="1">
    <location>
        <begin position="188"/>
        <end position="222"/>
    </location>
</feature>
<feature type="compositionally biased region" description="Low complexity" evidence="1">
    <location>
        <begin position="188"/>
        <end position="219"/>
    </location>
</feature>
<dbReference type="RefSeq" id="WP_196192116.1">
    <property type="nucleotide sequence ID" value="NZ_JADPRT010000001.1"/>
</dbReference>
<dbReference type="PROSITE" id="PS50022">
    <property type="entry name" value="FA58C_3"/>
    <property type="match status" value="1"/>
</dbReference>
<dbReference type="Proteomes" id="UP000657385">
    <property type="component" value="Unassembled WGS sequence"/>
</dbReference>
<dbReference type="EMBL" id="JADPRT010000001">
    <property type="protein sequence ID" value="MBF9066951.1"/>
    <property type="molecule type" value="Genomic_DNA"/>
</dbReference>
<sequence length="608" mass="61579">MPFRSSSQPAPRPIAPAERRRARSLSVVAAAASVAAAVTLTLTVSGGPVAAASTAVPGDIACGAATTATTTATGSSPSNATDCDTGTAWQSTPATLQELMVDLGSTQAVDHVTIVWGSGYGTSFKIRTSPDGTTWHTQTAVTAGTGGTETVALPAGVSTRWIEIYGEHYAGSAGFSVDEFEVFGTAGTPTTSASPSASASASASPSSSASASPTSTSTGGATGFSQAQIDAAVAEPLIAFAAPTSSVPRPGTNPTQIGQAAALQYLALVDKEDPGAAATSGTTVDSALLAQVRNLIAGGHEPDADGGLEGWSHALVAQALLLVKNGPAWSELTATEQNKVALVEQAMGYAGNYAYNDASNFSSGICGYGNFAKTNNPNYEDGYVSVEAAAIQFFGASTWTQMLASFDDSTFASQLNAAGLTNAGGCFTTVGSAANTAIQPPFVWKGHTATDLMGIWNQEAADTFDQTVTSSVTGTSNGASVTAHINDGTTSPEQGKLGMGHEFDSTDSGGLRSSALYVFEGWMNVTGTRLAMSALGNFSCTGATSAAQYQVGSQDLMYKLHHGYISYAASQSGVLVDDAGDPSSDGPNTKGYQLDLDAYNTLIATQGC</sequence>
<accession>A0A931FCX6</accession>
<gene>
    <name evidence="3" type="ORF">I2501_02710</name>
</gene>
<proteinExistence type="predicted"/>
<protein>
    <submittedName>
        <fullName evidence="3">Discoidin domain-containing protein</fullName>
    </submittedName>
</protein>
<dbReference type="Gene3D" id="2.60.120.260">
    <property type="entry name" value="Galactose-binding domain-like"/>
    <property type="match status" value="1"/>
</dbReference>
<evidence type="ECO:0000259" key="2">
    <source>
        <dbReference type="PROSITE" id="PS50022"/>
    </source>
</evidence>
<comment type="caution">
    <text evidence="3">The sequence shown here is derived from an EMBL/GenBank/DDBJ whole genome shotgun (WGS) entry which is preliminary data.</text>
</comment>
<dbReference type="Pfam" id="PF00754">
    <property type="entry name" value="F5_F8_type_C"/>
    <property type="match status" value="1"/>
</dbReference>
<dbReference type="InterPro" id="IPR008979">
    <property type="entry name" value="Galactose-bd-like_sf"/>
</dbReference>
<feature type="domain" description="F5/8 type C" evidence="2">
    <location>
        <begin position="44"/>
        <end position="185"/>
    </location>
</feature>
<dbReference type="SUPFAM" id="SSF49785">
    <property type="entry name" value="Galactose-binding domain-like"/>
    <property type="match status" value="1"/>
</dbReference>
<name>A0A931FCX6_9ACTN</name>
<reference evidence="3" key="1">
    <citation type="submission" date="2020-11" db="EMBL/GenBank/DDBJ databases">
        <title>Isolation and identification of active actinomycetes.</title>
        <authorList>
            <person name="Yu B."/>
        </authorList>
    </citation>
    <scope>NUCLEOTIDE SEQUENCE</scope>
    <source>
        <strain evidence="3">NEAU-YB345</strain>
    </source>
</reference>
<evidence type="ECO:0000313" key="3">
    <source>
        <dbReference type="EMBL" id="MBF9066951.1"/>
    </source>
</evidence>
<dbReference type="AlphaFoldDB" id="A0A931FCX6"/>